<protein>
    <submittedName>
        <fullName evidence="1">Uncharacterized protein</fullName>
    </submittedName>
</protein>
<dbReference type="EMBL" id="CM044708">
    <property type="protein sequence ID" value="KAI5647217.1"/>
    <property type="molecule type" value="Genomic_DNA"/>
</dbReference>
<name>A0ACB9ZJY1_CATRO</name>
<dbReference type="Proteomes" id="UP001060085">
    <property type="component" value="Linkage Group LG08"/>
</dbReference>
<evidence type="ECO:0000313" key="2">
    <source>
        <dbReference type="Proteomes" id="UP001060085"/>
    </source>
</evidence>
<accession>A0ACB9ZJY1</accession>
<sequence>MRIRKHAKISPLIYEASSLEEKGILIQTPHVINCQLNQSPWDVMIFPPPPFSSSSEEPEEVILPPQPPLPNLYQFDEEDDTYMADLTLPDSIAVDHNAPKKFELGDNKSLDKNNNGGNGNELVEQKKVGQCRKKGKEGNNFCQKNPQSSPVVVVKKSVSRRPVRPNKKQAVLSSSSSSHNNNNNPYEYYYYSGFGPRWGKKRGSVTAVISDSDHSAAAANKKTNVALLKGNGNGNGFIL</sequence>
<organism evidence="1 2">
    <name type="scientific">Catharanthus roseus</name>
    <name type="common">Madagascar periwinkle</name>
    <name type="synonym">Vinca rosea</name>
    <dbReference type="NCBI Taxonomy" id="4058"/>
    <lineage>
        <taxon>Eukaryota</taxon>
        <taxon>Viridiplantae</taxon>
        <taxon>Streptophyta</taxon>
        <taxon>Embryophyta</taxon>
        <taxon>Tracheophyta</taxon>
        <taxon>Spermatophyta</taxon>
        <taxon>Magnoliopsida</taxon>
        <taxon>eudicotyledons</taxon>
        <taxon>Gunneridae</taxon>
        <taxon>Pentapetalae</taxon>
        <taxon>asterids</taxon>
        <taxon>lamiids</taxon>
        <taxon>Gentianales</taxon>
        <taxon>Apocynaceae</taxon>
        <taxon>Rauvolfioideae</taxon>
        <taxon>Vinceae</taxon>
        <taxon>Catharanthinae</taxon>
        <taxon>Catharanthus</taxon>
    </lineage>
</organism>
<keyword evidence="2" id="KW-1185">Reference proteome</keyword>
<gene>
    <name evidence="1" type="ORF">M9H77_33222</name>
</gene>
<reference evidence="2" key="1">
    <citation type="journal article" date="2023" name="Nat. Plants">
        <title>Single-cell RNA sequencing provides a high-resolution roadmap for understanding the multicellular compartmentation of specialized metabolism.</title>
        <authorList>
            <person name="Sun S."/>
            <person name="Shen X."/>
            <person name="Li Y."/>
            <person name="Li Y."/>
            <person name="Wang S."/>
            <person name="Li R."/>
            <person name="Zhang H."/>
            <person name="Shen G."/>
            <person name="Guo B."/>
            <person name="Wei J."/>
            <person name="Xu J."/>
            <person name="St-Pierre B."/>
            <person name="Chen S."/>
            <person name="Sun C."/>
        </authorList>
    </citation>
    <scope>NUCLEOTIDE SEQUENCE [LARGE SCALE GENOMIC DNA]</scope>
</reference>
<comment type="caution">
    <text evidence="1">The sequence shown here is derived from an EMBL/GenBank/DDBJ whole genome shotgun (WGS) entry which is preliminary data.</text>
</comment>
<proteinExistence type="predicted"/>
<evidence type="ECO:0000313" key="1">
    <source>
        <dbReference type="EMBL" id="KAI5647217.1"/>
    </source>
</evidence>